<keyword evidence="2" id="KW-1185">Reference proteome</keyword>
<organism evidence="1 2">
    <name type="scientific">Corynebacterium stationis</name>
    <dbReference type="NCBI Taxonomy" id="1705"/>
    <lineage>
        <taxon>Bacteria</taxon>
        <taxon>Bacillati</taxon>
        <taxon>Actinomycetota</taxon>
        <taxon>Actinomycetes</taxon>
        <taxon>Mycobacteriales</taxon>
        <taxon>Corynebacteriaceae</taxon>
        <taxon>Corynebacterium</taxon>
    </lineage>
</organism>
<accession>A0A177ICT8</accession>
<sequence length="174" mass="18373">MSDFHALSLLGASAQQVEKVVKELGSLPHIGNQRVRLVVDPPQVTLVVQLLKESQLPVIVVSVAGYPTGRHHTLIKASEARLAVQSGAEEIWVSVDDTITDSNTHLSEFITIREACPGPIELGLIAPADANAEPSAQSAVQAASLAAFQRIVSTPGAPAFEEATSPLEIVEVDL</sequence>
<dbReference type="EMBL" id="LSTQ01000023">
    <property type="protein sequence ID" value="OAH26612.1"/>
    <property type="molecule type" value="Genomic_DNA"/>
</dbReference>
<dbReference type="SUPFAM" id="SSF51569">
    <property type="entry name" value="Aldolase"/>
    <property type="match status" value="1"/>
</dbReference>
<comment type="caution">
    <text evidence="1">The sequence shown here is derived from an EMBL/GenBank/DDBJ whole genome shotgun (WGS) entry which is preliminary data.</text>
</comment>
<dbReference type="STRING" id="1705.CA21670_01145"/>
<dbReference type="InterPro" id="IPR013785">
    <property type="entry name" value="Aldolase_TIM"/>
</dbReference>
<dbReference type="OrthoDB" id="4421412at2"/>
<protein>
    <submittedName>
        <fullName evidence="1">Deoxyribose-phosphate aldolase</fullName>
    </submittedName>
</protein>
<dbReference type="Proteomes" id="UP000076947">
    <property type="component" value="Unassembled WGS sequence"/>
</dbReference>
<reference evidence="2" key="1">
    <citation type="submission" date="2016-02" db="EMBL/GenBank/DDBJ databases">
        <authorList>
            <person name="Kaur G."/>
            <person name="Nair G.R."/>
            <person name="Mayilraj S."/>
        </authorList>
    </citation>
    <scope>NUCLEOTIDE SEQUENCE [LARGE SCALE GENOMIC DNA]</scope>
    <source>
        <strain evidence="2">GA-15</strain>
    </source>
</reference>
<proteinExistence type="predicted"/>
<dbReference type="AlphaFoldDB" id="A0A177ICT8"/>
<name>A0A177ICT8_9CORY</name>
<evidence type="ECO:0000313" key="1">
    <source>
        <dbReference type="EMBL" id="OAH26612.1"/>
    </source>
</evidence>
<dbReference type="Gene3D" id="3.20.20.70">
    <property type="entry name" value="Aldolase class I"/>
    <property type="match status" value="1"/>
</dbReference>
<gene>
    <name evidence="1" type="ORF">AYJ05_04005</name>
</gene>
<evidence type="ECO:0000313" key="2">
    <source>
        <dbReference type="Proteomes" id="UP000076947"/>
    </source>
</evidence>